<sequence>MTSHAMRARWHHTRCGLARFGAAGCSDAPKAEAERGHALPFGLGELHGRAMPTATLPTATPS</sequence>
<evidence type="ECO:0000313" key="2">
    <source>
        <dbReference type="EMBL" id="USQ82399.1"/>
    </source>
</evidence>
<reference evidence="2" key="1">
    <citation type="submission" date="2022-06" db="EMBL/GenBank/DDBJ databases">
        <title>Complete genome sequence of soil microorganisms Streptomyces sp. Qhu-M197 isolated from Alpine meadows habitats on the Tibetan Plateau.</title>
        <authorList>
            <person name="Zhang B."/>
            <person name="Xiang X."/>
            <person name="Fan J."/>
        </authorList>
    </citation>
    <scope>NUCLEOTIDE SEQUENCE</scope>
    <source>
        <strain evidence="2">Qhu-M197</strain>
    </source>
</reference>
<feature type="region of interest" description="Disordered" evidence="1">
    <location>
        <begin position="43"/>
        <end position="62"/>
    </location>
</feature>
<keyword evidence="3" id="KW-1185">Reference proteome</keyword>
<organism evidence="2 3">
    <name type="scientific">Streptomyces phaeoluteigriseus</name>
    <dbReference type="NCBI Taxonomy" id="114686"/>
    <lineage>
        <taxon>Bacteria</taxon>
        <taxon>Bacillati</taxon>
        <taxon>Actinomycetota</taxon>
        <taxon>Actinomycetes</taxon>
        <taxon>Kitasatosporales</taxon>
        <taxon>Streptomycetaceae</taxon>
        <taxon>Streptomyces</taxon>
        <taxon>Streptomyces aurantiacus group</taxon>
    </lineage>
</organism>
<protein>
    <submittedName>
        <fullName evidence="2">Uncharacterized protein</fullName>
    </submittedName>
</protein>
<evidence type="ECO:0000256" key="1">
    <source>
        <dbReference type="SAM" id="MobiDB-lite"/>
    </source>
</evidence>
<gene>
    <name evidence="2" type="ORF">NFX46_00610</name>
</gene>
<evidence type="ECO:0000313" key="3">
    <source>
        <dbReference type="Proteomes" id="UP001056374"/>
    </source>
</evidence>
<dbReference type="EMBL" id="CP099468">
    <property type="protein sequence ID" value="USQ82399.1"/>
    <property type="molecule type" value="Genomic_DNA"/>
</dbReference>
<dbReference type="Proteomes" id="UP001056374">
    <property type="component" value="Chromosome"/>
</dbReference>
<proteinExistence type="predicted"/>
<name>A0ABY4Z0X2_9ACTN</name>
<dbReference type="RefSeq" id="WP_252545052.1">
    <property type="nucleotide sequence ID" value="NZ_CP099468.1"/>
</dbReference>
<accession>A0ABY4Z0X2</accession>
<feature type="compositionally biased region" description="Low complexity" evidence="1">
    <location>
        <begin position="50"/>
        <end position="62"/>
    </location>
</feature>